<dbReference type="EMBL" id="FNKQ01000003">
    <property type="protein sequence ID" value="SDQ76570.1"/>
    <property type="molecule type" value="Genomic_DNA"/>
</dbReference>
<name>A0A1H1DJP9_9EURY</name>
<dbReference type="Pfam" id="PF01408">
    <property type="entry name" value="GFO_IDH_MocA"/>
    <property type="match status" value="1"/>
</dbReference>
<sequence length="380" mass="42351">MNDTHQTPIAPPPLPAKPRMEDDRSFTTPLQMGVIGLGYIGTTVGGEFDAHPDVSVTALCDVNESARKQGGETFHVPESSQYEDYQRMYDEEAELDAVLVGTPHTLHYEQVSAAFDAGLHVYCDKPMTTDLETARELYERSQESEEMLMVGYQRHLNPSFRSARKRWKGPDRWPNWLTAEVTQDWVDRFEGTWRQDPDLSGGGYLYDTGSHLLDAILWTTGLTPTAVSADMQFIDDEQRVDGVGSLRIKFEEGATATVSVNGDAPATREHIHVWDDEGAVYLEGREWEPRNLKTIDPDSTEHVPYVDFEKQHNRAADFLRALRDGTDPPATAHDGLRVTAVTEAAYESARADGEWVDIDIDSVAEATAETTPNSSDASDD</sequence>
<evidence type="ECO:0000256" key="1">
    <source>
        <dbReference type="SAM" id="MobiDB-lite"/>
    </source>
</evidence>
<dbReference type="Pfam" id="PF22725">
    <property type="entry name" value="GFO_IDH_MocA_C3"/>
    <property type="match status" value="1"/>
</dbReference>
<accession>A0A1H1DJP9</accession>
<dbReference type="AlphaFoldDB" id="A0A1H1DJP9"/>
<evidence type="ECO:0000313" key="4">
    <source>
        <dbReference type="EMBL" id="SDQ76570.1"/>
    </source>
</evidence>
<dbReference type="Gene3D" id="3.40.50.720">
    <property type="entry name" value="NAD(P)-binding Rossmann-like Domain"/>
    <property type="match status" value="1"/>
</dbReference>
<evidence type="ECO:0000259" key="3">
    <source>
        <dbReference type="Pfam" id="PF22725"/>
    </source>
</evidence>
<dbReference type="Proteomes" id="UP000199289">
    <property type="component" value="Unassembled WGS sequence"/>
</dbReference>
<dbReference type="InterPro" id="IPR000683">
    <property type="entry name" value="Gfo/Idh/MocA-like_OxRdtase_N"/>
</dbReference>
<feature type="domain" description="GFO/IDH/MocA-like oxidoreductase" evidence="3">
    <location>
        <begin position="177"/>
        <end position="279"/>
    </location>
</feature>
<feature type="domain" description="Gfo/Idh/MocA-like oxidoreductase N-terminal" evidence="2">
    <location>
        <begin position="31"/>
        <end position="152"/>
    </location>
</feature>
<reference evidence="5" key="1">
    <citation type="submission" date="2016-10" db="EMBL/GenBank/DDBJ databases">
        <authorList>
            <person name="Varghese N."/>
            <person name="Submissions S."/>
        </authorList>
    </citation>
    <scope>NUCLEOTIDE SEQUENCE [LARGE SCALE GENOMIC DNA]</scope>
    <source>
        <strain evidence="5">CGMCC 1.12397</strain>
    </source>
</reference>
<gene>
    <name evidence="4" type="ORF">SAMN05216278_2442</name>
</gene>
<dbReference type="GO" id="GO:0000166">
    <property type="term" value="F:nucleotide binding"/>
    <property type="evidence" value="ECO:0007669"/>
    <property type="project" value="InterPro"/>
</dbReference>
<dbReference type="PANTHER" id="PTHR43377:SF1">
    <property type="entry name" value="BILIVERDIN REDUCTASE A"/>
    <property type="match status" value="1"/>
</dbReference>
<dbReference type="Gene3D" id="3.30.360.10">
    <property type="entry name" value="Dihydrodipicolinate Reductase, domain 2"/>
    <property type="match status" value="1"/>
</dbReference>
<evidence type="ECO:0000313" key="5">
    <source>
        <dbReference type="Proteomes" id="UP000199289"/>
    </source>
</evidence>
<dbReference type="InterPro" id="IPR051450">
    <property type="entry name" value="Gfo/Idh/MocA_Oxidoreductases"/>
</dbReference>
<dbReference type="PANTHER" id="PTHR43377">
    <property type="entry name" value="BILIVERDIN REDUCTASE A"/>
    <property type="match status" value="1"/>
</dbReference>
<dbReference type="SUPFAM" id="SSF55347">
    <property type="entry name" value="Glyceraldehyde-3-phosphate dehydrogenase-like, C-terminal domain"/>
    <property type="match status" value="1"/>
</dbReference>
<dbReference type="InterPro" id="IPR036291">
    <property type="entry name" value="NAD(P)-bd_dom_sf"/>
</dbReference>
<organism evidence="4 5">
    <name type="scientific">Halopelagius longus</name>
    <dbReference type="NCBI Taxonomy" id="1236180"/>
    <lineage>
        <taxon>Archaea</taxon>
        <taxon>Methanobacteriati</taxon>
        <taxon>Methanobacteriota</taxon>
        <taxon>Stenosarchaea group</taxon>
        <taxon>Halobacteria</taxon>
        <taxon>Halobacteriales</taxon>
        <taxon>Haloferacaceae</taxon>
    </lineage>
</organism>
<dbReference type="SUPFAM" id="SSF51735">
    <property type="entry name" value="NAD(P)-binding Rossmann-fold domains"/>
    <property type="match status" value="1"/>
</dbReference>
<proteinExistence type="predicted"/>
<dbReference type="InterPro" id="IPR055170">
    <property type="entry name" value="GFO_IDH_MocA-like_dom"/>
</dbReference>
<feature type="region of interest" description="Disordered" evidence="1">
    <location>
        <begin position="1"/>
        <end position="24"/>
    </location>
</feature>
<protein>
    <submittedName>
        <fullName evidence="4">Predicted dehydrogenase</fullName>
    </submittedName>
</protein>
<evidence type="ECO:0000259" key="2">
    <source>
        <dbReference type="Pfam" id="PF01408"/>
    </source>
</evidence>